<dbReference type="EMBL" id="UYYB01011436">
    <property type="protein sequence ID" value="VDM69205.1"/>
    <property type="molecule type" value="Genomic_DNA"/>
</dbReference>
<evidence type="ECO:0000313" key="1">
    <source>
        <dbReference type="EMBL" id="VDM69205.1"/>
    </source>
</evidence>
<dbReference type="AlphaFoldDB" id="A0A3P7KD79"/>
<organism evidence="1 2">
    <name type="scientific">Strongylus vulgaris</name>
    <name type="common">Blood worm</name>
    <dbReference type="NCBI Taxonomy" id="40348"/>
    <lineage>
        <taxon>Eukaryota</taxon>
        <taxon>Metazoa</taxon>
        <taxon>Ecdysozoa</taxon>
        <taxon>Nematoda</taxon>
        <taxon>Chromadorea</taxon>
        <taxon>Rhabditida</taxon>
        <taxon>Rhabditina</taxon>
        <taxon>Rhabditomorpha</taxon>
        <taxon>Strongyloidea</taxon>
        <taxon>Strongylidae</taxon>
        <taxon>Strongylus</taxon>
    </lineage>
</organism>
<evidence type="ECO:0000313" key="2">
    <source>
        <dbReference type="Proteomes" id="UP000270094"/>
    </source>
</evidence>
<protein>
    <submittedName>
        <fullName evidence="1">Uncharacterized protein</fullName>
    </submittedName>
</protein>
<name>A0A3P7KD79_STRVU</name>
<accession>A0A3P7KD79</accession>
<keyword evidence="2" id="KW-1185">Reference proteome</keyword>
<reference evidence="1 2" key="1">
    <citation type="submission" date="2018-11" db="EMBL/GenBank/DDBJ databases">
        <authorList>
            <consortium name="Pathogen Informatics"/>
        </authorList>
    </citation>
    <scope>NUCLEOTIDE SEQUENCE [LARGE SCALE GENOMIC DNA]</scope>
</reference>
<proteinExistence type="predicted"/>
<dbReference type="OrthoDB" id="5852625at2759"/>
<dbReference type="InterPro" id="IPR024855">
    <property type="entry name" value="UNC79"/>
</dbReference>
<sequence length="173" mass="18846">MASRSVPRLPGKERDKQSISRAVVAELIQAIKFKCPMHEANFMTIANLILQDAGEDLHVLAKLKKETNSDATGGDLKVKLAEAIAVEMSRSNTRDCRTVIRFIPWLMSPPSVTQAAPGAFADSVTNVRVLSWLLLGALHANHGCLPVPIECSQHMADYIHFVLAGFADQSKVA</sequence>
<dbReference type="Proteomes" id="UP000270094">
    <property type="component" value="Unassembled WGS sequence"/>
</dbReference>
<gene>
    <name evidence="1" type="ORF">SVUK_LOCUS4203</name>
</gene>
<dbReference type="PANTHER" id="PTHR21696">
    <property type="entry name" value="PROTEIN UNC-79 HOMOLOG"/>
    <property type="match status" value="1"/>
</dbReference>
<dbReference type="PANTHER" id="PTHR21696:SF2">
    <property type="entry name" value="PROTEIN UNC-79 HOMOLOG"/>
    <property type="match status" value="1"/>
</dbReference>